<feature type="compositionally biased region" description="Low complexity" evidence="20">
    <location>
        <begin position="1531"/>
        <end position="1547"/>
    </location>
</feature>
<dbReference type="GO" id="GO:0000146">
    <property type="term" value="F:microfilament motor activity"/>
    <property type="evidence" value="ECO:0007669"/>
    <property type="project" value="InterPro"/>
</dbReference>
<evidence type="ECO:0000256" key="13">
    <source>
        <dbReference type="ARBA" id="ARBA00023123"/>
    </source>
</evidence>
<feature type="domain" description="Phorbol-ester/DAG-type" evidence="21">
    <location>
        <begin position="1124"/>
        <end position="1173"/>
    </location>
</feature>
<evidence type="ECO:0000256" key="1">
    <source>
        <dbReference type="ARBA" id="ARBA00004370"/>
    </source>
</evidence>
<dbReference type="PROSITE" id="PS50081">
    <property type="entry name" value="ZF_DAG_PE_2"/>
    <property type="match status" value="1"/>
</dbReference>
<dbReference type="FunFam" id="1.10.10.820:FF:000003">
    <property type="entry name" value="unconventional myosin-IXa isoform X1"/>
    <property type="match status" value="1"/>
</dbReference>
<dbReference type="GO" id="GO:0048731">
    <property type="term" value="P:system development"/>
    <property type="evidence" value="ECO:0007669"/>
    <property type="project" value="UniProtKB-ARBA"/>
</dbReference>
<dbReference type="SMART" id="SM00242">
    <property type="entry name" value="MYSc"/>
    <property type="match status" value="1"/>
</dbReference>
<dbReference type="InterPro" id="IPR000159">
    <property type="entry name" value="RA_dom"/>
</dbReference>
<dbReference type="Gene3D" id="1.10.555.10">
    <property type="entry name" value="Rho GTPase activation protein"/>
    <property type="match status" value="1"/>
</dbReference>
<reference evidence="25" key="2">
    <citation type="submission" date="2025-09" db="UniProtKB">
        <authorList>
            <consortium name="Ensembl"/>
        </authorList>
    </citation>
    <scope>IDENTIFICATION</scope>
</reference>
<dbReference type="GO" id="GO:0005737">
    <property type="term" value="C:cytoplasm"/>
    <property type="evidence" value="ECO:0007669"/>
    <property type="project" value="UniProtKB-SubCell"/>
</dbReference>
<dbReference type="GO" id="GO:0051015">
    <property type="term" value="F:actin filament binding"/>
    <property type="evidence" value="ECO:0007669"/>
    <property type="project" value="TreeGrafter"/>
</dbReference>
<evidence type="ECO:0000259" key="23">
    <source>
        <dbReference type="PROSITE" id="PS50238"/>
    </source>
</evidence>
<feature type="domain" description="Ras-associating" evidence="22">
    <location>
        <begin position="15"/>
        <end position="113"/>
    </location>
</feature>
<comment type="similarity">
    <text evidence="4 19">Belongs to the TRAFAC class myosin-kinesin ATPase superfamily. Myosin family.</text>
</comment>
<keyword evidence="26" id="KW-1185">Reference proteome</keyword>
<feature type="compositionally biased region" description="Polar residues" evidence="20">
    <location>
        <begin position="1578"/>
        <end position="1593"/>
    </location>
</feature>
<evidence type="ECO:0000256" key="14">
    <source>
        <dbReference type="ARBA" id="ARBA00023136"/>
    </source>
</evidence>
<keyword evidence="9" id="KW-0862">Zinc</keyword>
<proteinExistence type="inferred from homology"/>
<dbReference type="Pfam" id="PF00063">
    <property type="entry name" value="Myosin_head"/>
    <property type="match status" value="2"/>
</dbReference>
<dbReference type="InterPro" id="IPR036961">
    <property type="entry name" value="Kinesin_motor_dom_sf"/>
</dbReference>
<dbReference type="InterPro" id="IPR027417">
    <property type="entry name" value="P-loop_NTPase"/>
</dbReference>
<dbReference type="InterPro" id="IPR008936">
    <property type="entry name" value="Rho_GTPase_activation_prot"/>
</dbReference>
<feature type="compositionally biased region" description="Low complexity" evidence="20">
    <location>
        <begin position="1439"/>
        <end position="1448"/>
    </location>
</feature>
<evidence type="ECO:0000256" key="9">
    <source>
        <dbReference type="ARBA" id="ARBA00022833"/>
    </source>
</evidence>
<keyword evidence="11" id="KW-0770">Synapse</keyword>
<dbReference type="FunFam" id="3.10.20.90:FF:000121">
    <property type="entry name" value="unconventional myosin-IXa isoform X1"/>
    <property type="match status" value="1"/>
</dbReference>
<dbReference type="GO" id="GO:0035556">
    <property type="term" value="P:intracellular signal transduction"/>
    <property type="evidence" value="ECO:0007669"/>
    <property type="project" value="InterPro"/>
</dbReference>
<evidence type="ECO:0000256" key="11">
    <source>
        <dbReference type="ARBA" id="ARBA00023018"/>
    </source>
</evidence>
<dbReference type="InterPro" id="IPR001609">
    <property type="entry name" value="Myosin_head_motor_dom-like"/>
</dbReference>
<dbReference type="PRINTS" id="PR00193">
    <property type="entry name" value="MYOSINHEAVY"/>
</dbReference>
<feature type="binding site" evidence="19">
    <location>
        <begin position="238"/>
        <end position="245"/>
    </location>
    <ligand>
        <name>ATP</name>
        <dbReference type="ChEBI" id="CHEBI:30616"/>
    </ligand>
</feature>
<evidence type="ECO:0000256" key="19">
    <source>
        <dbReference type="PROSITE-ProRule" id="PRU00782"/>
    </source>
</evidence>
<dbReference type="GO" id="GO:0045202">
    <property type="term" value="C:synapse"/>
    <property type="evidence" value="ECO:0007669"/>
    <property type="project" value="UniProtKB-SubCell"/>
</dbReference>
<evidence type="ECO:0000259" key="22">
    <source>
        <dbReference type="PROSITE" id="PS50200"/>
    </source>
</evidence>
<evidence type="ECO:0000256" key="4">
    <source>
        <dbReference type="ARBA" id="ARBA00008314"/>
    </source>
</evidence>
<keyword evidence="7" id="KW-0677">Repeat</keyword>
<keyword evidence="10 19" id="KW-0067">ATP-binding</keyword>
<keyword evidence="15 19" id="KW-0505">Motor protein</keyword>
<dbReference type="Gene3D" id="1.20.120.720">
    <property type="entry name" value="Myosin VI head, motor domain, U50 subdomain"/>
    <property type="match status" value="1"/>
</dbReference>
<dbReference type="PROSITE" id="PS50200">
    <property type="entry name" value="RA"/>
    <property type="match status" value="1"/>
</dbReference>
<feature type="region of interest" description="Disordered" evidence="20">
    <location>
        <begin position="914"/>
        <end position="954"/>
    </location>
</feature>
<evidence type="ECO:0000256" key="8">
    <source>
        <dbReference type="ARBA" id="ARBA00022741"/>
    </source>
</evidence>
<evidence type="ECO:0000313" key="26">
    <source>
        <dbReference type="Proteomes" id="UP000694427"/>
    </source>
</evidence>
<dbReference type="CDD" id="cd04406">
    <property type="entry name" value="RhoGAP_myosin_IXA"/>
    <property type="match status" value="1"/>
</dbReference>
<dbReference type="Pfam" id="PF00620">
    <property type="entry name" value="RhoGAP"/>
    <property type="match status" value="1"/>
</dbReference>
<evidence type="ECO:0000256" key="17">
    <source>
        <dbReference type="ARBA" id="ARBA00023273"/>
    </source>
</evidence>
<keyword evidence="16 19" id="KW-0009">Actin-binding</keyword>
<keyword evidence="6" id="KW-0479">Metal-binding</keyword>
<dbReference type="GO" id="GO:0034330">
    <property type="term" value="P:cell junction organization"/>
    <property type="evidence" value="ECO:0007669"/>
    <property type="project" value="UniProtKB-ARBA"/>
</dbReference>
<evidence type="ECO:0000256" key="20">
    <source>
        <dbReference type="SAM" id="MobiDB-lite"/>
    </source>
</evidence>
<feature type="compositionally biased region" description="Low complexity" evidence="20">
    <location>
        <begin position="1554"/>
        <end position="1568"/>
    </location>
</feature>
<dbReference type="FunFam" id="1.10.555.10:FF:000009">
    <property type="entry name" value="unconventional myosin-IXa isoform X1"/>
    <property type="match status" value="1"/>
</dbReference>
<dbReference type="InterPro" id="IPR029071">
    <property type="entry name" value="Ubiquitin-like_domsf"/>
</dbReference>
<dbReference type="GO" id="GO:0046872">
    <property type="term" value="F:metal ion binding"/>
    <property type="evidence" value="ECO:0007669"/>
    <property type="project" value="UniProtKB-KW"/>
</dbReference>
<feature type="compositionally biased region" description="Polar residues" evidence="20">
    <location>
        <begin position="535"/>
        <end position="547"/>
    </location>
</feature>
<feature type="domain" description="Myosin motor" evidence="24">
    <location>
        <begin position="145"/>
        <end position="933"/>
    </location>
</feature>
<dbReference type="GO" id="GO:0044295">
    <property type="term" value="C:axonal growth cone"/>
    <property type="evidence" value="ECO:0007669"/>
    <property type="project" value="TreeGrafter"/>
</dbReference>
<keyword evidence="17" id="KW-0966">Cell projection</keyword>
<feature type="region of interest" description="Disordered" evidence="20">
    <location>
        <begin position="1406"/>
        <end position="1448"/>
    </location>
</feature>
<protein>
    <submittedName>
        <fullName evidence="25">Myosin IXAb</fullName>
    </submittedName>
</protein>
<evidence type="ECO:0000313" key="25">
    <source>
        <dbReference type="Ensembl" id="ENSCCRP00010028458.1"/>
    </source>
</evidence>
<feature type="region of interest" description="Disordered" evidence="20">
    <location>
        <begin position="1100"/>
        <end position="1119"/>
    </location>
</feature>
<dbReference type="SMART" id="SM00314">
    <property type="entry name" value="RA"/>
    <property type="match status" value="1"/>
</dbReference>
<dbReference type="Gene3D" id="1.20.58.530">
    <property type="match status" value="2"/>
</dbReference>
<keyword evidence="12" id="KW-0175">Coiled coil</keyword>
<dbReference type="InterPro" id="IPR002219">
    <property type="entry name" value="PKC_DAG/PE"/>
</dbReference>
<dbReference type="SMART" id="SM00109">
    <property type="entry name" value="C1"/>
    <property type="match status" value="1"/>
</dbReference>
<keyword evidence="14" id="KW-0472">Membrane</keyword>
<sequence length="1642" mass="187587">MSCHDAGGRRRCEDSEFTLHVYPGALSEGTIYCPVSARKVTSAAEVIERVIERLQLDRARFYVLAEVKEFGGEEWILNPCDCPVQRMMLWPRMALENRLAGDDYRFLLREKDLDGSILYGNLQMWLRVTEERRRMVERGLLPQPPYVDDLCALPDLNERTLLENLRGRFRQEKIYTYVGGILVVVNPFKFLPIYNPKYVKMYDKQRLGKLEPHIYAVADAAYHAMLQRRRNQCIVISGESGSGKTQSTNFLIHHLTALSQKGFASGVEQIILGAGPVLEAFGNAKTAHNNNSSRFGKFIQVNYQESGTVRGAYVEKYLLEKSRLVYQEHNERNYHVFYYLLAGASEEERKAFHLLKPEEYHYLNQITKKVHRQHWGNYCETELDCFTVEGEDLKHDFERLQLAMEMVGFLPTTRKQIFSLLSAILLLGNIRYKKKTFRDDSIDISNPEVLPIVSELLEVKEEMLFEALTTRKTVTVGERLIVPYKLAEAGTVRDSMAKSLYGALTDWIVFRTNHALLYNKDLEDSDKVQTHTHTHTNSQKNTQTQEPNRPPHTHKNTQIHKLTNTHTNSNIHTNSYIHTNSFPQASNQTLLDKFKRQHEGSGYIEFPAVMEPAFIIRHYAGKVKYSVKVRSSRSPALLLQSALVSDVVCVFIRAVFGADVTGSVLIMRTAASHHHQLTLLPFIHICSDGPVQNQKSVDSFSFLHHPVHQRSLEILQRCKDDKYNSSISRRSPRTPLSDLQGTNTLRENMSRYKPSNISYFSHLTTCSLSSDHLLDVKSLKYLSGLTLHDRITKSLLHLHKKKKPPSISAQFNVSLNKLMETLGQSEPYFVKCIRSNAEKLPLRFSDVLVLRQLRYTGMLETVRIRRSGYSVKYSFQDFAHHFRVLLPAGFHSSQTGIRQFLQSVDLEPNGHQVGRIDNTGPVYNGFSLADSPQGSREPSERGRDSKENREPMMGMMSMKRRRSVKISSVSLESSAWQNDSLHILTSTADYRSMNDFLMKKISDLEAEDSQKDTPVDVVFKKALKEFRLNIFNSYSTALAMDDGRSIRYKDLYALFEHILEKNMRLEQRDWSESPVKVWVNTFKVFLDEFMMEYKPMNGTISKAPKPERKKRRKKESDTVEEHMGHIFKSTQYSIPTYCEFCSSLIWMMDKACVCKLCRYACHRKCCLRMTTTCSKKFDPELSSRQFGVELSRLTSDERAVPLVVEKLINYIEMHGLYTEGIYRKSGSTNKIKELKQGLDTDANSVNLDDYNIHVIASVLKQWLRDLPNPLMTFELYEEFLRAMGLQDKREVVQGVYSVIDQLSRTHLSTLERLIFHLVRISFQEETNRMSSNALAIVFAPCILRCPDTTDPLQSVRDISKTTACVELIICEQMRKYKARLKDINTLEFAENKAKSRLTHIRRSMARLRKTGLHTPSPPLSPRAEREEPGEEGAESGLSEQQQAAMQQEENVLTQQIENLQKEKEELTFEMLALDPRASDDEMLESEASIGTADSSENLMESEEKSPGASSATRWRKSESKSRRGLRRQPESLDSVDSAVASLSSVSSTPHYRFRSSSSGPLFSSASPGDLHILPDQEGSGQASLTTRCASSCEKTPPRPRGNRSCPPKTREPGESGSGGRRREHDFGSSQPLVLYGSNEFMV</sequence>
<dbReference type="Proteomes" id="UP000694427">
    <property type="component" value="Unplaced"/>
</dbReference>
<dbReference type="PANTHER" id="PTHR46184:SF3">
    <property type="entry name" value="UNCONVENTIONAL MYOSIN-IXA"/>
    <property type="match status" value="1"/>
</dbReference>
<evidence type="ECO:0000256" key="2">
    <source>
        <dbReference type="ARBA" id="ARBA00004496"/>
    </source>
</evidence>
<evidence type="ECO:0000256" key="7">
    <source>
        <dbReference type="ARBA" id="ARBA00022737"/>
    </source>
</evidence>
<evidence type="ECO:0000256" key="15">
    <source>
        <dbReference type="ARBA" id="ARBA00023175"/>
    </source>
</evidence>
<comment type="subcellular location">
    <subcellularLocation>
        <location evidence="3">Cell projection</location>
        <location evidence="3">Growth cone</location>
    </subcellularLocation>
    <subcellularLocation>
        <location evidence="2">Cytoplasm</location>
    </subcellularLocation>
    <subcellularLocation>
        <location evidence="1">Membrane</location>
    </subcellularLocation>
    <subcellularLocation>
        <location evidence="18">Synapse</location>
    </subcellularLocation>
</comment>
<evidence type="ECO:0000256" key="10">
    <source>
        <dbReference type="ARBA" id="ARBA00022840"/>
    </source>
</evidence>
<dbReference type="Gene3D" id="1.10.10.820">
    <property type="match status" value="1"/>
</dbReference>
<dbReference type="PROSITE" id="PS00479">
    <property type="entry name" value="ZF_DAG_PE_1"/>
    <property type="match status" value="1"/>
</dbReference>
<dbReference type="FunFam" id="3.40.850.10:FF:000013">
    <property type="entry name" value="unconventional myosin-IXa isoform X1"/>
    <property type="match status" value="1"/>
</dbReference>
<dbReference type="FunFam" id="1.20.58.530:FF:000009">
    <property type="entry name" value="unconventional myosin-IXb isoform X1"/>
    <property type="match status" value="1"/>
</dbReference>
<dbReference type="GO" id="GO:0005884">
    <property type="term" value="C:actin filament"/>
    <property type="evidence" value="ECO:0007669"/>
    <property type="project" value="TreeGrafter"/>
</dbReference>
<dbReference type="Ensembl" id="ENSCCRT00010031230.1">
    <property type="protein sequence ID" value="ENSCCRP00010028458.1"/>
    <property type="gene ID" value="ENSCCRG00010012187.1"/>
</dbReference>
<keyword evidence="13 19" id="KW-0518">Myosin</keyword>
<feature type="region of interest" description="Actin-binding" evidence="19">
    <location>
        <begin position="815"/>
        <end position="837"/>
    </location>
</feature>
<dbReference type="FunFam" id="1.20.120.720:FF:000003">
    <property type="entry name" value="Putative unconventional myosin-IXa"/>
    <property type="match status" value="1"/>
</dbReference>
<dbReference type="InterPro" id="IPR046987">
    <property type="entry name" value="Myo9"/>
</dbReference>
<dbReference type="CDD" id="cd20883">
    <property type="entry name" value="C1_Myosin-IXa"/>
    <property type="match status" value="1"/>
</dbReference>
<dbReference type="FunFam" id="3.40.850.10:FF:000008">
    <property type="entry name" value="Putative unconventional myosin-IXa"/>
    <property type="match status" value="1"/>
</dbReference>
<evidence type="ECO:0000256" key="18">
    <source>
        <dbReference type="ARBA" id="ARBA00034103"/>
    </source>
</evidence>
<reference evidence="25" key="1">
    <citation type="submission" date="2025-08" db="UniProtKB">
        <authorList>
            <consortium name="Ensembl"/>
        </authorList>
    </citation>
    <scope>IDENTIFICATION</scope>
</reference>
<evidence type="ECO:0000259" key="21">
    <source>
        <dbReference type="PROSITE" id="PS50081"/>
    </source>
</evidence>
<dbReference type="Gene3D" id="3.30.60.20">
    <property type="match status" value="1"/>
</dbReference>
<accession>A0A8C1QBU9</accession>
<dbReference type="GO" id="GO:0016459">
    <property type="term" value="C:myosin complex"/>
    <property type="evidence" value="ECO:0007669"/>
    <property type="project" value="UniProtKB-KW"/>
</dbReference>
<dbReference type="InterPro" id="IPR000198">
    <property type="entry name" value="RhoGAP_dom"/>
</dbReference>
<feature type="region of interest" description="Disordered" evidence="20">
    <location>
        <begin position="1475"/>
        <end position="1642"/>
    </location>
</feature>
<dbReference type="Gene3D" id="3.10.20.90">
    <property type="entry name" value="Phosphatidylinositol 3-kinase Catalytic Subunit, Chain A, domain 1"/>
    <property type="match status" value="1"/>
</dbReference>
<evidence type="ECO:0000256" key="3">
    <source>
        <dbReference type="ARBA" id="ARBA00004624"/>
    </source>
</evidence>
<name>A0A8C1QBU9_CYPCA</name>
<dbReference type="GO" id="GO:0005096">
    <property type="term" value="F:GTPase activator activity"/>
    <property type="evidence" value="ECO:0007669"/>
    <property type="project" value="InterPro"/>
</dbReference>
<feature type="domain" description="Rho-GAP" evidence="23">
    <location>
        <begin position="1188"/>
        <end position="1376"/>
    </location>
</feature>
<dbReference type="SUPFAM" id="SSF54236">
    <property type="entry name" value="Ubiquitin-like"/>
    <property type="match status" value="1"/>
</dbReference>
<organism evidence="25 26">
    <name type="scientific">Cyprinus carpio</name>
    <name type="common">Common carp</name>
    <dbReference type="NCBI Taxonomy" id="7962"/>
    <lineage>
        <taxon>Eukaryota</taxon>
        <taxon>Metazoa</taxon>
        <taxon>Chordata</taxon>
        <taxon>Craniata</taxon>
        <taxon>Vertebrata</taxon>
        <taxon>Euteleostomi</taxon>
        <taxon>Actinopterygii</taxon>
        <taxon>Neopterygii</taxon>
        <taxon>Teleostei</taxon>
        <taxon>Ostariophysi</taxon>
        <taxon>Cypriniformes</taxon>
        <taxon>Cyprinidae</taxon>
        <taxon>Cyprininae</taxon>
        <taxon>Cyprinus</taxon>
    </lineage>
</organism>
<dbReference type="PANTHER" id="PTHR46184">
    <property type="entry name" value="UNCONVENTIONAL MYOSIN-IXB-LIKE PROTEIN"/>
    <property type="match status" value="1"/>
</dbReference>
<feature type="compositionally biased region" description="Basic and acidic residues" evidence="20">
    <location>
        <begin position="937"/>
        <end position="950"/>
    </location>
</feature>
<keyword evidence="8 19" id="KW-0547">Nucleotide-binding</keyword>
<feature type="region of interest" description="Disordered" evidence="20">
    <location>
        <begin position="528"/>
        <end position="556"/>
    </location>
</feature>
<dbReference type="SUPFAM" id="SSF48350">
    <property type="entry name" value="GTPase activation domain, GAP"/>
    <property type="match status" value="1"/>
</dbReference>
<evidence type="ECO:0000256" key="12">
    <source>
        <dbReference type="ARBA" id="ARBA00023054"/>
    </source>
</evidence>
<evidence type="ECO:0000256" key="5">
    <source>
        <dbReference type="ARBA" id="ARBA00022490"/>
    </source>
</evidence>
<dbReference type="FunFam" id="3.30.60.20:FF:000020">
    <property type="entry name" value="Putative unconventional myosin-IXa"/>
    <property type="match status" value="1"/>
</dbReference>
<keyword evidence="5" id="KW-0963">Cytoplasm</keyword>
<evidence type="ECO:0000256" key="16">
    <source>
        <dbReference type="ARBA" id="ARBA00023203"/>
    </source>
</evidence>
<dbReference type="PROSITE" id="PS50238">
    <property type="entry name" value="RHOGAP"/>
    <property type="match status" value="1"/>
</dbReference>
<dbReference type="SMART" id="SM00324">
    <property type="entry name" value="RhoGAP"/>
    <property type="match status" value="1"/>
</dbReference>
<dbReference type="Pfam" id="PF00788">
    <property type="entry name" value="RA"/>
    <property type="match status" value="1"/>
</dbReference>
<dbReference type="SUPFAM" id="SSF52540">
    <property type="entry name" value="P-loop containing nucleoside triphosphate hydrolases"/>
    <property type="match status" value="1"/>
</dbReference>
<dbReference type="PROSITE" id="PS51456">
    <property type="entry name" value="MYOSIN_MOTOR"/>
    <property type="match status" value="1"/>
</dbReference>
<dbReference type="GO" id="GO:0016020">
    <property type="term" value="C:membrane"/>
    <property type="evidence" value="ECO:0007669"/>
    <property type="project" value="UniProtKB-SubCell"/>
</dbReference>
<evidence type="ECO:0000256" key="6">
    <source>
        <dbReference type="ARBA" id="ARBA00022723"/>
    </source>
</evidence>
<dbReference type="Gene3D" id="3.40.850.10">
    <property type="entry name" value="Kinesin motor domain"/>
    <property type="match status" value="2"/>
</dbReference>
<dbReference type="GO" id="GO:0005524">
    <property type="term" value="F:ATP binding"/>
    <property type="evidence" value="ECO:0007669"/>
    <property type="project" value="UniProtKB-UniRule"/>
</dbReference>
<dbReference type="SUPFAM" id="SSF57889">
    <property type="entry name" value="Cysteine-rich domain"/>
    <property type="match status" value="1"/>
</dbReference>
<evidence type="ECO:0000259" key="24">
    <source>
        <dbReference type="PROSITE" id="PS51456"/>
    </source>
</evidence>
<dbReference type="InterPro" id="IPR046349">
    <property type="entry name" value="C1-like_sf"/>
</dbReference>
<dbReference type="GO" id="GO:0045198">
    <property type="term" value="P:establishment of epithelial cell apical/basal polarity"/>
    <property type="evidence" value="ECO:0007669"/>
    <property type="project" value="TreeGrafter"/>
</dbReference>